<accession>A0A162BKY7</accession>
<proteinExistence type="predicted"/>
<name>A0A162BKY7_9GAMM</name>
<comment type="caution">
    <text evidence="1">The sequence shown here is derived from an EMBL/GenBank/DDBJ whole genome shotgun (WGS) entry which is preliminary data.</text>
</comment>
<dbReference type="AlphaFoldDB" id="A0A162BKY7"/>
<organism evidence="1 2">
    <name type="scientific">Pseudoalteromonas luteoviolacea S4060-1</name>
    <dbReference type="NCBI Taxonomy" id="1365257"/>
    <lineage>
        <taxon>Bacteria</taxon>
        <taxon>Pseudomonadati</taxon>
        <taxon>Pseudomonadota</taxon>
        <taxon>Gammaproteobacteria</taxon>
        <taxon>Alteromonadales</taxon>
        <taxon>Pseudoalteromonadaceae</taxon>
        <taxon>Pseudoalteromonas</taxon>
    </lineage>
</organism>
<dbReference type="EMBL" id="AUXX01000033">
    <property type="protein sequence ID" value="KZN63643.1"/>
    <property type="molecule type" value="Genomic_DNA"/>
</dbReference>
<evidence type="ECO:0000313" key="2">
    <source>
        <dbReference type="Proteomes" id="UP000076661"/>
    </source>
</evidence>
<protein>
    <submittedName>
        <fullName evidence="1">Uncharacterized protein</fullName>
    </submittedName>
</protein>
<reference evidence="1 2" key="1">
    <citation type="submission" date="2013-07" db="EMBL/GenBank/DDBJ databases">
        <title>Comparative Genomic and Metabolomic Analysis of Twelve Strains of Pseudoalteromonas luteoviolacea.</title>
        <authorList>
            <person name="Vynne N.G."/>
            <person name="Mansson M."/>
            <person name="Gram L."/>
        </authorList>
    </citation>
    <scope>NUCLEOTIDE SEQUENCE [LARGE SCALE GENOMIC DNA]</scope>
    <source>
        <strain evidence="1 2">S4060-1</strain>
    </source>
</reference>
<sequence>MLVFDLFYALFEFNGNLGAVSHWLWRSILRVNDKQRGPRTRECKAKNEAEHNGRNYSSKILKCFK</sequence>
<dbReference type="Proteomes" id="UP000076661">
    <property type="component" value="Unassembled WGS sequence"/>
</dbReference>
<evidence type="ECO:0000313" key="1">
    <source>
        <dbReference type="EMBL" id="KZN63643.1"/>
    </source>
</evidence>
<gene>
    <name evidence="1" type="ORF">N478_24190</name>
</gene>